<feature type="DNA-binding region" description="H-T-H motif" evidence="4">
    <location>
        <begin position="28"/>
        <end position="47"/>
    </location>
</feature>
<dbReference type="PANTHER" id="PTHR47506">
    <property type="entry name" value="TRANSCRIPTIONAL REGULATORY PROTEIN"/>
    <property type="match status" value="1"/>
</dbReference>
<protein>
    <submittedName>
        <fullName evidence="6">TetR/AcrR family transcriptional repressor of nem operon</fullName>
    </submittedName>
</protein>
<name>A0A7W5ZQZ4_9BACT</name>
<keyword evidence="1" id="KW-0805">Transcription regulation</keyword>
<sequence>MPVQKVTKVEVVKQALFLFKKQGYHRTSMSDLAVACGLLKGSFYHYFSSKDALMLEVLETVHQYFATRVFSIAYDETFPPRERLEKMIAKQIYVAASTEGGCLMGNMAIETALVTQEFLPKMREFFEEYLRALAHLYSSKFEPTIAQKLAEQAIVEYEGAWIMVKLTQNNQFLHDVHQHALERFDA</sequence>
<dbReference type="Gene3D" id="1.10.357.10">
    <property type="entry name" value="Tetracycline Repressor, domain 2"/>
    <property type="match status" value="1"/>
</dbReference>
<dbReference type="InterPro" id="IPR009057">
    <property type="entry name" value="Homeodomain-like_sf"/>
</dbReference>
<comment type="caution">
    <text evidence="6">The sequence shown here is derived from an EMBL/GenBank/DDBJ whole genome shotgun (WGS) entry which is preliminary data.</text>
</comment>
<dbReference type="PANTHER" id="PTHR47506:SF7">
    <property type="entry name" value="TRANSCRIPTIONAL REGULATORY PROTEIN"/>
    <property type="match status" value="1"/>
</dbReference>
<dbReference type="Pfam" id="PF21993">
    <property type="entry name" value="TetR_C_13_2"/>
    <property type="match status" value="1"/>
</dbReference>
<accession>A0A7W5ZQZ4</accession>
<dbReference type="PRINTS" id="PR00455">
    <property type="entry name" value="HTHTETR"/>
</dbReference>
<reference evidence="6 7" key="1">
    <citation type="submission" date="2020-08" db="EMBL/GenBank/DDBJ databases">
        <title>Genomic Encyclopedia of Type Strains, Phase IV (KMG-IV): sequencing the most valuable type-strain genomes for metagenomic binning, comparative biology and taxonomic classification.</title>
        <authorList>
            <person name="Goeker M."/>
        </authorList>
    </citation>
    <scope>NUCLEOTIDE SEQUENCE [LARGE SCALE GENOMIC DNA]</scope>
    <source>
        <strain evidence="6 7">DSM 17976</strain>
    </source>
</reference>
<dbReference type="InterPro" id="IPR054156">
    <property type="entry name" value="YxaF_TetR_C"/>
</dbReference>
<organism evidence="6 7">
    <name type="scientific">Runella defluvii</name>
    <dbReference type="NCBI Taxonomy" id="370973"/>
    <lineage>
        <taxon>Bacteria</taxon>
        <taxon>Pseudomonadati</taxon>
        <taxon>Bacteroidota</taxon>
        <taxon>Cytophagia</taxon>
        <taxon>Cytophagales</taxon>
        <taxon>Spirosomataceae</taxon>
        <taxon>Runella</taxon>
    </lineage>
</organism>
<dbReference type="SUPFAM" id="SSF46689">
    <property type="entry name" value="Homeodomain-like"/>
    <property type="match status" value="1"/>
</dbReference>
<dbReference type="Proteomes" id="UP000541352">
    <property type="component" value="Unassembled WGS sequence"/>
</dbReference>
<dbReference type="PROSITE" id="PS50977">
    <property type="entry name" value="HTH_TETR_2"/>
    <property type="match status" value="1"/>
</dbReference>
<evidence type="ECO:0000313" key="7">
    <source>
        <dbReference type="Proteomes" id="UP000541352"/>
    </source>
</evidence>
<dbReference type="InterPro" id="IPR036271">
    <property type="entry name" value="Tet_transcr_reg_TetR-rel_C_sf"/>
</dbReference>
<evidence type="ECO:0000256" key="3">
    <source>
        <dbReference type="ARBA" id="ARBA00023163"/>
    </source>
</evidence>
<feature type="domain" description="HTH tetR-type" evidence="5">
    <location>
        <begin position="5"/>
        <end position="65"/>
    </location>
</feature>
<evidence type="ECO:0000313" key="6">
    <source>
        <dbReference type="EMBL" id="MBB3841180.1"/>
    </source>
</evidence>
<keyword evidence="7" id="KW-1185">Reference proteome</keyword>
<proteinExistence type="predicted"/>
<evidence type="ECO:0000259" key="5">
    <source>
        <dbReference type="PROSITE" id="PS50977"/>
    </source>
</evidence>
<keyword evidence="3" id="KW-0804">Transcription</keyword>
<dbReference type="SUPFAM" id="SSF48498">
    <property type="entry name" value="Tetracyclin repressor-like, C-terminal domain"/>
    <property type="match status" value="1"/>
</dbReference>
<gene>
    <name evidence="6" type="ORF">FHS57_005201</name>
</gene>
<dbReference type="EMBL" id="JACIBY010000014">
    <property type="protein sequence ID" value="MBB3841180.1"/>
    <property type="molecule type" value="Genomic_DNA"/>
</dbReference>
<keyword evidence="2 4" id="KW-0238">DNA-binding</keyword>
<dbReference type="RefSeq" id="WP_183978677.1">
    <property type="nucleotide sequence ID" value="NZ_JACIBY010000014.1"/>
</dbReference>
<evidence type="ECO:0000256" key="4">
    <source>
        <dbReference type="PROSITE-ProRule" id="PRU00335"/>
    </source>
</evidence>
<dbReference type="Pfam" id="PF00440">
    <property type="entry name" value="TetR_N"/>
    <property type="match status" value="1"/>
</dbReference>
<evidence type="ECO:0000256" key="1">
    <source>
        <dbReference type="ARBA" id="ARBA00023015"/>
    </source>
</evidence>
<evidence type="ECO:0000256" key="2">
    <source>
        <dbReference type="ARBA" id="ARBA00023125"/>
    </source>
</evidence>
<dbReference type="InterPro" id="IPR001647">
    <property type="entry name" value="HTH_TetR"/>
</dbReference>
<dbReference type="AlphaFoldDB" id="A0A7W5ZQZ4"/>
<dbReference type="GO" id="GO:0003677">
    <property type="term" value="F:DNA binding"/>
    <property type="evidence" value="ECO:0007669"/>
    <property type="project" value="UniProtKB-UniRule"/>
</dbReference>